<dbReference type="InterPro" id="IPR036388">
    <property type="entry name" value="WH-like_DNA-bd_sf"/>
</dbReference>
<dbReference type="Proteomes" id="UP001500736">
    <property type="component" value="Unassembled WGS sequence"/>
</dbReference>
<gene>
    <name evidence="1" type="ORF">GCM10009431_13330</name>
</gene>
<evidence type="ECO:0000313" key="1">
    <source>
        <dbReference type="EMBL" id="GAA0741891.1"/>
    </source>
</evidence>
<dbReference type="PANTHER" id="PTHR33202">
    <property type="entry name" value="ZINC UPTAKE REGULATION PROTEIN"/>
    <property type="match status" value="1"/>
</dbReference>
<organism evidence="1 2">
    <name type="scientific">Gaetbulibacter jejuensis</name>
    <dbReference type="NCBI Taxonomy" id="584607"/>
    <lineage>
        <taxon>Bacteria</taxon>
        <taxon>Pseudomonadati</taxon>
        <taxon>Bacteroidota</taxon>
        <taxon>Flavobacteriia</taxon>
        <taxon>Flavobacteriales</taxon>
        <taxon>Flavobacteriaceae</taxon>
        <taxon>Gaetbulibacter</taxon>
    </lineage>
</organism>
<name>A0ABP3UUI9_9FLAO</name>
<evidence type="ECO:0000313" key="2">
    <source>
        <dbReference type="Proteomes" id="UP001500736"/>
    </source>
</evidence>
<dbReference type="EMBL" id="BAAAGF010000002">
    <property type="protein sequence ID" value="GAA0741891.1"/>
    <property type="molecule type" value="Genomic_DNA"/>
</dbReference>
<proteinExistence type="predicted"/>
<accession>A0ABP3UUI9</accession>
<dbReference type="Pfam" id="PF01475">
    <property type="entry name" value="FUR"/>
    <property type="match status" value="1"/>
</dbReference>
<protein>
    <submittedName>
        <fullName evidence="1">Transcriptional repressor</fullName>
    </submittedName>
</protein>
<sequence length="126" mass="14271">MAIIRKTKSVEALLTLFNKAENAMSVVELVKQLEKEMNKTTVYRILDRLEESGHLHSFIGKDGLTWYAKCKDCDEAHHHDAHPHFQCLNCGKVECLSVDVSIPKIPKREVVVSHVLIQGKCESCVK</sequence>
<dbReference type="Gene3D" id="1.10.10.10">
    <property type="entry name" value="Winged helix-like DNA-binding domain superfamily/Winged helix DNA-binding domain"/>
    <property type="match status" value="1"/>
</dbReference>
<dbReference type="RefSeq" id="WP_335974524.1">
    <property type="nucleotide sequence ID" value="NZ_BAAAGF010000002.1"/>
</dbReference>
<dbReference type="SUPFAM" id="SSF46785">
    <property type="entry name" value="Winged helix' DNA-binding domain"/>
    <property type="match status" value="1"/>
</dbReference>
<reference evidence="2" key="1">
    <citation type="journal article" date="2019" name="Int. J. Syst. Evol. Microbiol.">
        <title>The Global Catalogue of Microorganisms (GCM) 10K type strain sequencing project: providing services to taxonomists for standard genome sequencing and annotation.</title>
        <authorList>
            <consortium name="The Broad Institute Genomics Platform"/>
            <consortium name="The Broad Institute Genome Sequencing Center for Infectious Disease"/>
            <person name="Wu L."/>
            <person name="Ma J."/>
        </authorList>
    </citation>
    <scope>NUCLEOTIDE SEQUENCE [LARGE SCALE GENOMIC DNA]</scope>
    <source>
        <strain evidence="2">JCM 15976</strain>
    </source>
</reference>
<comment type="caution">
    <text evidence="1">The sequence shown here is derived from an EMBL/GenBank/DDBJ whole genome shotgun (WGS) entry which is preliminary data.</text>
</comment>
<dbReference type="InterPro" id="IPR002481">
    <property type="entry name" value="FUR"/>
</dbReference>
<dbReference type="InterPro" id="IPR036390">
    <property type="entry name" value="WH_DNA-bd_sf"/>
</dbReference>
<dbReference type="PANTHER" id="PTHR33202:SF7">
    <property type="entry name" value="FERRIC UPTAKE REGULATION PROTEIN"/>
    <property type="match status" value="1"/>
</dbReference>
<keyword evidence="2" id="KW-1185">Reference proteome</keyword>